<reference evidence="1 2" key="1">
    <citation type="submission" date="2022-08" db="EMBL/GenBank/DDBJ databases">
        <title>Reclassification of Massilia species as members of the genera Telluria, Duganella, Pseudoduganella, Mokoshia gen. nov. and Zemynaea gen. nov. using orthogonal and non-orthogonal genome-based approaches.</title>
        <authorList>
            <person name="Bowman J.P."/>
        </authorList>
    </citation>
    <scope>NUCLEOTIDE SEQUENCE [LARGE SCALE GENOMIC DNA]</scope>
    <source>
        <strain evidence="1 2">JCM 31606</strain>
    </source>
</reference>
<evidence type="ECO:0000313" key="2">
    <source>
        <dbReference type="Proteomes" id="UP001204621"/>
    </source>
</evidence>
<protein>
    <submittedName>
        <fullName evidence="1">DUF488 domain-containing protein</fullName>
    </submittedName>
</protein>
<dbReference type="PANTHER" id="PTHR36849:SF1">
    <property type="entry name" value="CYTOPLASMIC PROTEIN"/>
    <property type="match status" value="1"/>
</dbReference>
<keyword evidence="2" id="KW-1185">Reference proteome</keyword>
<evidence type="ECO:0000313" key="1">
    <source>
        <dbReference type="EMBL" id="MCS0658300.1"/>
    </source>
</evidence>
<dbReference type="RefSeq" id="WP_258811486.1">
    <property type="nucleotide sequence ID" value="NZ_JANUGU010000002.1"/>
</dbReference>
<proteinExistence type="predicted"/>
<dbReference type="EMBL" id="JANUGU010000002">
    <property type="protein sequence ID" value="MCS0658300.1"/>
    <property type="molecule type" value="Genomic_DNA"/>
</dbReference>
<gene>
    <name evidence="1" type="ORF">NX778_09520</name>
</gene>
<sequence length="124" mass="14191">MSNRISAGKVRLKRAYEAPGPDDGTRILVDRLWPRGVAKADAALDLWEKELAPSTELRQWFNHEPSRWDEFQIRYAGELRQHAEAVERIRTLARKGTVTLVYAAKDELHNDAVALRAFLLDARP</sequence>
<accession>A0ABT2CWX8</accession>
<name>A0ABT2CWX8_9BURK</name>
<comment type="caution">
    <text evidence="1">The sequence shown here is derived from an EMBL/GenBank/DDBJ whole genome shotgun (WGS) entry which is preliminary data.</text>
</comment>
<dbReference type="Proteomes" id="UP001204621">
    <property type="component" value="Unassembled WGS sequence"/>
</dbReference>
<dbReference type="PANTHER" id="PTHR36849">
    <property type="entry name" value="CYTOPLASMIC PROTEIN-RELATED"/>
    <property type="match status" value="1"/>
</dbReference>
<organism evidence="1 2">
    <name type="scientific">Massilia terrae</name>
    <dbReference type="NCBI Taxonomy" id="1811224"/>
    <lineage>
        <taxon>Bacteria</taxon>
        <taxon>Pseudomonadati</taxon>
        <taxon>Pseudomonadota</taxon>
        <taxon>Betaproteobacteria</taxon>
        <taxon>Burkholderiales</taxon>
        <taxon>Oxalobacteraceae</taxon>
        <taxon>Telluria group</taxon>
        <taxon>Massilia</taxon>
    </lineage>
</organism>
<dbReference type="InterPro" id="IPR052552">
    <property type="entry name" value="YeaO-like"/>
</dbReference>
<dbReference type="Pfam" id="PF22752">
    <property type="entry name" value="DUF488-N3i"/>
    <property type="match status" value="1"/>
</dbReference>